<dbReference type="EMBL" id="AMSG01000003">
    <property type="protein sequence ID" value="EKF56127.1"/>
    <property type="molecule type" value="Genomic_DNA"/>
</dbReference>
<dbReference type="STRING" id="555500.I215_04250"/>
<reference evidence="2 3" key="1">
    <citation type="journal article" date="2012" name="J. Bacteriol.">
        <title>Genome Sequence of Galbibacter marinum Type Strain ck-I2-15.</title>
        <authorList>
            <person name="Lai Q."/>
            <person name="Li C."/>
            <person name="Shao Z."/>
        </authorList>
    </citation>
    <scope>NUCLEOTIDE SEQUENCE [LARGE SCALE GENOMIC DNA]</scope>
    <source>
        <strain evidence="3">ck-I2-15</strain>
    </source>
</reference>
<protein>
    <submittedName>
        <fullName evidence="2">Hydrolase</fullName>
    </submittedName>
</protein>
<dbReference type="AlphaFoldDB" id="K2QMP9"/>
<evidence type="ECO:0000313" key="3">
    <source>
        <dbReference type="Proteomes" id="UP000007364"/>
    </source>
</evidence>
<organism evidence="2 3">
    <name type="scientific">Galbibacter marinus</name>
    <dbReference type="NCBI Taxonomy" id="555500"/>
    <lineage>
        <taxon>Bacteria</taxon>
        <taxon>Pseudomonadati</taxon>
        <taxon>Bacteroidota</taxon>
        <taxon>Flavobacteriia</taxon>
        <taxon>Flavobacteriales</taxon>
        <taxon>Flavobacteriaceae</taxon>
        <taxon>Galbibacter</taxon>
    </lineage>
</organism>
<feature type="coiled-coil region" evidence="1">
    <location>
        <begin position="28"/>
        <end position="55"/>
    </location>
</feature>
<proteinExistence type="predicted"/>
<name>K2QMP9_9FLAO</name>
<dbReference type="RefSeq" id="WP_008990723.1">
    <property type="nucleotide sequence ID" value="NZ_AMSG01000003.1"/>
</dbReference>
<evidence type="ECO:0000313" key="2">
    <source>
        <dbReference type="EMBL" id="EKF56127.1"/>
    </source>
</evidence>
<dbReference type="Proteomes" id="UP000007364">
    <property type="component" value="Unassembled WGS sequence"/>
</dbReference>
<dbReference type="GO" id="GO:0016787">
    <property type="term" value="F:hydrolase activity"/>
    <property type="evidence" value="ECO:0007669"/>
    <property type="project" value="UniProtKB-KW"/>
</dbReference>
<keyword evidence="2" id="KW-0378">Hydrolase</keyword>
<evidence type="ECO:0000256" key="1">
    <source>
        <dbReference type="SAM" id="Coils"/>
    </source>
</evidence>
<sequence length="164" mass="19363">MRRSIFLYLFVFAMLFILYQYVSAKNYFEKESSKMERLESKVTKLEDSIQSLTLDKLNLQYFSLDNNDDALSYYDHLELKNPSRYIADKLLETNEEQGNNPLVPYDGMSGSPMKLNKIKVLNHKWIVVDFSDGKHWGELLIEYKLKDDLGIDFTVLDHLLYTRN</sequence>
<dbReference type="PATRIC" id="fig|555500.3.peg.881"/>
<keyword evidence="3" id="KW-1185">Reference proteome</keyword>
<comment type="caution">
    <text evidence="2">The sequence shown here is derived from an EMBL/GenBank/DDBJ whole genome shotgun (WGS) entry which is preliminary data.</text>
</comment>
<dbReference type="eggNOG" id="ENOG5032S0H">
    <property type="taxonomic scope" value="Bacteria"/>
</dbReference>
<keyword evidence="1" id="KW-0175">Coiled coil</keyword>
<dbReference type="OrthoDB" id="1451701at2"/>
<gene>
    <name evidence="2" type="ORF">I215_04250</name>
</gene>
<accession>K2QMP9</accession>